<accession>A0A646HFZ1</accession>
<comment type="caution">
    <text evidence="1">The sequence shown here is derived from an EMBL/GenBank/DDBJ whole genome shotgun (WGS) entry which is preliminary data.</text>
</comment>
<dbReference type="AlphaFoldDB" id="A0A646HFZ1"/>
<sequence>MKIHNLIYTLLVAMAVFLLASCSPEDFGFGKKTYSPEDLVEGKAYTVTIDGNIVKLESKIPDATPLWITPVGRKSQQALDVELPFAGDYEVTFGVETPGGIVYGEPYKLSLSKNDFSLLNDDKWFLLADKNYKTGEAFPSTETLAAGVSKKWYPCDGNYNIGRCTSPVMYCSPYDPDYDGKGYTADEEANAVYKDILFGSDNWKPNWDPGFQSWLISETDPYMDSYMTFSMDAKNGCVATMYRGESGEKGASTGSNMVGKFNLGLGDKTKPTITFNDCYAMHNIGFDAVCSNYTQDIQIVELTPYLLQLVTKRTNSEGNWYLVWNFVSEDVIATKGTCIPKADQDLIETVKPILPTFENIHTDLFTADINGDKYVGSKMTFNLDSETPYDFLWWNGSPNVKAWESVIGGKYNTTWAPALGDKAIDNFELTISKASDGSYNYECGEVDGKVKITENTMTFDKEISVFAVAGDKRTIELKGKKFYILGNSTDDQYLTIGIPETTDENGLVNSYLVAKLAYKKIATGPVGPTKVAIDNSIIHNEGIMWVENGCLRIGFHSYGETGKGLFKDVKSVKLKKNQTITVTFKIKGGVTWSKTPKCALIDNNIKQTWEPGAFDLPDAVAVDTNGGETTVSLTNTTGSTQTFTATCLDLSVQLDGFGDYGGSTDNIDIEIVSCTIQ</sequence>
<dbReference type="EMBL" id="VZBQ01000164">
    <property type="protein sequence ID" value="MQN91424.1"/>
    <property type="molecule type" value="Genomic_DNA"/>
</dbReference>
<dbReference type="RefSeq" id="WP_153112847.1">
    <property type="nucleotide sequence ID" value="NZ_VZAS01000049.1"/>
</dbReference>
<dbReference type="Proteomes" id="UP000420635">
    <property type="component" value="Unassembled WGS sequence"/>
</dbReference>
<evidence type="ECO:0000313" key="2">
    <source>
        <dbReference type="Proteomes" id="UP000420635"/>
    </source>
</evidence>
<protein>
    <submittedName>
        <fullName evidence="1">Uncharacterized protein</fullName>
    </submittedName>
</protein>
<dbReference type="PROSITE" id="PS51257">
    <property type="entry name" value="PROKAR_LIPOPROTEIN"/>
    <property type="match status" value="1"/>
</dbReference>
<reference evidence="2" key="1">
    <citation type="submission" date="2019-09" db="EMBL/GenBank/DDBJ databases">
        <title>Distinct polysaccharide growth profiles of human intestinal Prevotella copri isolates.</title>
        <authorList>
            <person name="Fehlner-Peach H."/>
            <person name="Magnabosco C."/>
            <person name="Raghavan V."/>
            <person name="Scher J.U."/>
            <person name="Tett A."/>
            <person name="Cox L.M."/>
            <person name="Gottsegen C."/>
            <person name="Watters A."/>
            <person name="Wiltshire- Gordon J.D."/>
            <person name="Segata N."/>
            <person name="Bonneau R."/>
            <person name="Littman D.R."/>
        </authorList>
    </citation>
    <scope>NUCLEOTIDE SEQUENCE [LARGE SCALE GENOMIC DNA]</scope>
    <source>
        <strain evidence="2">iP54</strain>
    </source>
</reference>
<name>A0A646HFZ1_9BACT</name>
<gene>
    <name evidence="1" type="ORF">F7D59_16585</name>
</gene>
<organism evidence="1 2">
    <name type="scientific">Segatella copri</name>
    <dbReference type="NCBI Taxonomy" id="165179"/>
    <lineage>
        <taxon>Bacteria</taxon>
        <taxon>Pseudomonadati</taxon>
        <taxon>Bacteroidota</taxon>
        <taxon>Bacteroidia</taxon>
        <taxon>Bacteroidales</taxon>
        <taxon>Prevotellaceae</taxon>
        <taxon>Segatella</taxon>
    </lineage>
</organism>
<evidence type="ECO:0000313" key="1">
    <source>
        <dbReference type="EMBL" id="MQN91424.1"/>
    </source>
</evidence>
<proteinExistence type="predicted"/>